<protein>
    <submittedName>
        <fullName evidence="2">Putative phospholipid ABC transporter permease protein MlaE</fullName>
    </submittedName>
</protein>
<dbReference type="PANTHER" id="PTHR30188">
    <property type="entry name" value="ABC TRANSPORTER PERMEASE PROTEIN-RELATED"/>
    <property type="match status" value="1"/>
</dbReference>
<name>A0A5S9QZ91_9GAMM</name>
<dbReference type="PANTHER" id="PTHR30188:SF3">
    <property type="entry name" value="ABC TRANSPORTER PERMEASE"/>
    <property type="match status" value="1"/>
</dbReference>
<feature type="transmembrane region" description="Helical" evidence="1">
    <location>
        <begin position="324"/>
        <end position="342"/>
    </location>
</feature>
<dbReference type="EMBL" id="CACSIO010000061">
    <property type="protein sequence ID" value="CAA0124920.1"/>
    <property type="molecule type" value="Genomic_DNA"/>
</dbReference>
<dbReference type="OrthoDB" id="9810518at2"/>
<feature type="transmembrane region" description="Helical" evidence="1">
    <location>
        <begin position="214"/>
        <end position="237"/>
    </location>
</feature>
<sequence length="385" mass="41359">MEPTSSATSSPSDGPSSQAQLQCRVEKLQDDLVSVTFSGNWQHPHDELDSVVEQLSTAKTISLAATDDFVWSQQFAAKLYQLVQNTIHDDVAFNYDNLPKSLRSLMRVALAVAPLKEDDDESSLTTLRRQFFDFIERVGCHTIYQVMFIGDIALATGRLAIGKSDFRVREFTTAAAQSGPNALGIICFTSLLVGIILAYLGLVQFKAFGAQIYIANLVSIGMVREMGALITSIVMAGRTGAAFAAQLGTMKIREEIDALHTTGINTTDYLVLPRLLALFITLPMLALAANICGIFGGLLVALAEGLTARLYLSRVISVATLDDLFIGMIKAFTFAALVGVASCQSGMRCGNDAEAVGDATTRAVVLSIVYIIMADAVINILANLI</sequence>
<dbReference type="GO" id="GO:0005548">
    <property type="term" value="F:phospholipid transporter activity"/>
    <property type="evidence" value="ECO:0007669"/>
    <property type="project" value="TreeGrafter"/>
</dbReference>
<reference evidence="2 3" key="1">
    <citation type="submission" date="2019-11" db="EMBL/GenBank/DDBJ databases">
        <authorList>
            <person name="Holert J."/>
        </authorList>
    </citation>
    <scope>NUCLEOTIDE SEQUENCE [LARGE SCALE GENOMIC DNA]</scope>
    <source>
        <strain evidence="2">SB11_3</strain>
    </source>
</reference>
<proteinExistence type="predicted"/>
<evidence type="ECO:0000256" key="1">
    <source>
        <dbReference type="SAM" id="Phobius"/>
    </source>
</evidence>
<gene>
    <name evidence="2" type="primary">mlaE</name>
    <name evidence="2" type="ORF">OPDIPICF_03247</name>
</gene>
<dbReference type="AlphaFoldDB" id="A0A5S9QZ91"/>
<dbReference type="Pfam" id="PF02405">
    <property type="entry name" value="MlaE"/>
    <property type="match status" value="1"/>
</dbReference>
<feature type="transmembrane region" description="Helical" evidence="1">
    <location>
        <begin position="362"/>
        <end position="382"/>
    </location>
</feature>
<keyword evidence="3" id="KW-1185">Reference proteome</keyword>
<evidence type="ECO:0000313" key="3">
    <source>
        <dbReference type="Proteomes" id="UP000441399"/>
    </source>
</evidence>
<feature type="transmembrane region" description="Helical" evidence="1">
    <location>
        <begin position="275"/>
        <end position="303"/>
    </location>
</feature>
<evidence type="ECO:0000313" key="2">
    <source>
        <dbReference type="EMBL" id="CAA0124920.1"/>
    </source>
</evidence>
<dbReference type="Proteomes" id="UP000441399">
    <property type="component" value="Unassembled WGS sequence"/>
</dbReference>
<accession>A0A5S9QZ91</accession>
<keyword evidence="1" id="KW-0472">Membrane</keyword>
<keyword evidence="1" id="KW-1133">Transmembrane helix</keyword>
<dbReference type="InterPro" id="IPR030802">
    <property type="entry name" value="Permease_MalE"/>
</dbReference>
<dbReference type="GO" id="GO:0043190">
    <property type="term" value="C:ATP-binding cassette (ABC) transporter complex"/>
    <property type="evidence" value="ECO:0007669"/>
    <property type="project" value="InterPro"/>
</dbReference>
<organism evidence="2 3">
    <name type="scientific">BD1-7 clade bacterium</name>
    <dbReference type="NCBI Taxonomy" id="2029982"/>
    <lineage>
        <taxon>Bacteria</taxon>
        <taxon>Pseudomonadati</taxon>
        <taxon>Pseudomonadota</taxon>
        <taxon>Gammaproteobacteria</taxon>
        <taxon>Cellvibrionales</taxon>
        <taxon>Spongiibacteraceae</taxon>
        <taxon>BD1-7 clade</taxon>
    </lineage>
</organism>
<keyword evidence="1" id="KW-0812">Transmembrane</keyword>
<feature type="transmembrane region" description="Helical" evidence="1">
    <location>
        <begin position="182"/>
        <end position="202"/>
    </location>
</feature>